<evidence type="ECO:0008006" key="4">
    <source>
        <dbReference type="Google" id="ProtNLM"/>
    </source>
</evidence>
<evidence type="ECO:0000313" key="2">
    <source>
        <dbReference type="EMBL" id="MBS9523007.1"/>
    </source>
</evidence>
<reference evidence="2 3" key="1">
    <citation type="submission" date="2021-05" db="EMBL/GenBank/DDBJ databases">
        <authorList>
            <person name="Zhang Z.D."/>
            <person name="Osman G."/>
        </authorList>
    </citation>
    <scope>NUCLEOTIDE SEQUENCE [LARGE SCALE GENOMIC DNA]</scope>
    <source>
        <strain evidence="2 3">KCTC 32217</strain>
    </source>
</reference>
<dbReference type="Proteomes" id="UP001319104">
    <property type="component" value="Unassembled WGS sequence"/>
</dbReference>
<gene>
    <name evidence="2" type="ORF">KI659_03160</name>
</gene>
<evidence type="ECO:0000256" key="1">
    <source>
        <dbReference type="SAM" id="Phobius"/>
    </source>
</evidence>
<name>A0AAP2CFI3_9BACT</name>
<keyword evidence="1" id="KW-0472">Membrane</keyword>
<keyword evidence="1" id="KW-0812">Transmembrane</keyword>
<keyword evidence="1" id="KW-1133">Transmembrane helix</keyword>
<evidence type="ECO:0000313" key="3">
    <source>
        <dbReference type="Proteomes" id="UP001319104"/>
    </source>
</evidence>
<keyword evidence="3" id="KW-1185">Reference proteome</keyword>
<comment type="caution">
    <text evidence="2">The sequence shown here is derived from an EMBL/GenBank/DDBJ whole genome shotgun (WGS) entry which is preliminary data.</text>
</comment>
<proteinExistence type="predicted"/>
<accession>A0AAP2CFI3</accession>
<dbReference type="AlphaFoldDB" id="A0AAP2CFI3"/>
<dbReference type="RefSeq" id="WP_213943875.1">
    <property type="nucleotide sequence ID" value="NZ_JAHBGI010000003.1"/>
</dbReference>
<dbReference type="EMBL" id="JAHCMY010000001">
    <property type="protein sequence ID" value="MBS9523007.1"/>
    <property type="molecule type" value="Genomic_DNA"/>
</dbReference>
<organism evidence="2 3">
    <name type="scientific">Litoribacter ruber</name>
    <dbReference type="NCBI Taxonomy" id="702568"/>
    <lineage>
        <taxon>Bacteria</taxon>
        <taxon>Pseudomonadati</taxon>
        <taxon>Bacteroidota</taxon>
        <taxon>Cytophagia</taxon>
        <taxon>Cytophagales</taxon>
        <taxon>Cyclobacteriaceae</taxon>
        <taxon>Litoribacter</taxon>
    </lineage>
</organism>
<sequence length="147" mass="17122">MSIDPFIEFLYRSDTFSQILSAQGELSVNKLKPETTSIYNLYSFDSSSELMYIFTVIFVVAGILFYKFKFGNRHQKHPYEVYQEAEYKAKVLIQKGDYNQAVQYYKAALEQIQIDDNQEDFESPKKQTAWILGQKIEELSHLEGTSS</sequence>
<feature type="transmembrane region" description="Helical" evidence="1">
    <location>
        <begin position="50"/>
        <end position="68"/>
    </location>
</feature>
<protein>
    <recommendedName>
        <fullName evidence="4">Tetratricopeptide repeat protein</fullName>
    </recommendedName>
</protein>